<organism evidence="9 10">
    <name type="scientific">Thermopolyspora flexuosa</name>
    <dbReference type="NCBI Taxonomy" id="103836"/>
    <lineage>
        <taxon>Bacteria</taxon>
        <taxon>Bacillati</taxon>
        <taxon>Actinomycetota</taxon>
        <taxon>Actinomycetes</taxon>
        <taxon>Streptosporangiales</taxon>
        <taxon>Streptosporangiaceae</taxon>
        <taxon>Thermopolyspora</taxon>
    </lineage>
</organism>
<evidence type="ECO:0000313" key="9">
    <source>
        <dbReference type="EMBL" id="TQM73501.1"/>
    </source>
</evidence>
<name>A0A543ISF2_9ACTN</name>
<keyword evidence="4 7" id="KW-1133">Transmembrane helix</keyword>
<dbReference type="InterPro" id="IPR011701">
    <property type="entry name" value="MFS"/>
</dbReference>
<feature type="transmembrane region" description="Helical" evidence="7">
    <location>
        <begin position="323"/>
        <end position="347"/>
    </location>
</feature>
<dbReference type="PROSITE" id="PS50850">
    <property type="entry name" value="MFS"/>
    <property type="match status" value="1"/>
</dbReference>
<accession>A0A543ISF2</accession>
<dbReference type="RefSeq" id="WP_142257803.1">
    <property type="nucleotide sequence ID" value="NZ_BMPV01000004.1"/>
</dbReference>
<comment type="caution">
    <text evidence="9">The sequence shown here is derived from an EMBL/GenBank/DDBJ whole genome shotgun (WGS) entry which is preliminary data.</text>
</comment>
<comment type="subcellular location">
    <subcellularLocation>
        <location evidence="1">Cell membrane</location>
        <topology evidence="1">Multi-pass membrane protein</topology>
    </subcellularLocation>
</comment>
<feature type="transmembrane region" description="Helical" evidence="7">
    <location>
        <begin position="270"/>
        <end position="288"/>
    </location>
</feature>
<feature type="transmembrane region" description="Helical" evidence="7">
    <location>
        <begin position="386"/>
        <end position="410"/>
    </location>
</feature>
<dbReference type="Proteomes" id="UP000319213">
    <property type="component" value="Unassembled WGS sequence"/>
</dbReference>
<proteinExistence type="predicted"/>
<dbReference type="OrthoDB" id="3544124at2"/>
<evidence type="ECO:0000256" key="7">
    <source>
        <dbReference type="SAM" id="Phobius"/>
    </source>
</evidence>
<feature type="transmembrane region" description="Helical" evidence="7">
    <location>
        <begin position="38"/>
        <end position="62"/>
    </location>
</feature>
<evidence type="ECO:0000256" key="4">
    <source>
        <dbReference type="ARBA" id="ARBA00022989"/>
    </source>
</evidence>
<dbReference type="PANTHER" id="PTHR43124:SF3">
    <property type="entry name" value="CHLORAMPHENICOL EFFLUX PUMP RV0191"/>
    <property type="match status" value="1"/>
</dbReference>
<keyword evidence="5 7" id="KW-0472">Membrane</keyword>
<feature type="region of interest" description="Disordered" evidence="6">
    <location>
        <begin position="9"/>
        <end position="29"/>
    </location>
</feature>
<feature type="transmembrane region" description="Helical" evidence="7">
    <location>
        <begin position="104"/>
        <end position="123"/>
    </location>
</feature>
<dbReference type="InterPro" id="IPR050189">
    <property type="entry name" value="MFS_Efflux_Transporters"/>
</dbReference>
<dbReference type="GO" id="GO:0005886">
    <property type="term" value="C:plasma membrane"/>
    <property type="evidence" value="ECO:0007669"/>
    <property type="project" value="UniProtKB-SubCell"/>
</dbReference>
<feature type="transmembrane region" description="Helical" evidence="7">
    <location>
        <begin position="236"/>
        <end position="258"/>
    </location>
</feature>
<feature type="domain" description="Major facilitator superfamily (MFS) profile" evidence="8">
    <location>
        <begin position="38"/>
        <end position="410"/>
    </location>
</feature>
<reference evidence="9 10" key="1">
    <citation type="submission" date="2019-06" db="EMBL/GenBank/DDBJ databases">
        <title>Sequencing the genomes of 1000 actinobacteria strains.</title>
        <authorList>
            <person name="Klenk H.-P."/>
        </authorList>
    </citation>
    <scope>NUCLEOTIDE SEQUENCE [LARGE SCALE GENOMIC DNA]</scope>
    <source>
        <strain evidence="9 10">DSM 43186</strain>
    </source>
</reference>
<feature type="transmembrane region" description="Helical" evidence="7">
    <location>
        <begin position="74"/>
        <end position="92"/>
    </location>
</feature>
<evidence type="ECO:0000256" key="5">
    <source>
        <dbReference type="ARBA" id="ARBA00023136"/>
    </source>
</evidence>
<keyword evidence="10" id="KW-1185">Reference proteome</keyword>
<gene>
    <name evidence="9" type="ORF">FHX40_0144</name>
</gene>
<evidence type="ECO:0000259" key="8">
    <source>
        <dbReference type="PROSITE" id="PS50850"/>
    </source>
</evidence>
<feature type="transmembrane region" description="Helical" evidence="7">
    <location>
        <begin position="300"/>
        <end position="317"/>
    </location>
</feature>
<dbReference type="Gene3D" id="1.20.1250.20">
    <property type="entry name" value="MFS general substrate transporter like domains"/>
    <property type="match status" value="1"/>
</dbReference>
<feature type="transmembrane region" description="Helical" evidence="7">
    <location>
        <begin position="359"/>
        <end position="380"/>
    </location>
</feature>
<dbReference type="PANTHER" id="PTHR43124">
    <property type="entry name" value="PURINE EFFLUX PUMP PBUE"/>
    <property type="match status" value="1"/>
</dbReference>
<evidence type="ECO:0000313" key="10">
    <source>
        <dbReference type="Proteomes" id="UP000319213"/>
    </source>
</evidence>
<dbReference type="EMBL" id="VFPQ01000001">
    <property type="protein sequence ID" value="TQM73501.1"/>
    <property type="molecule type" value="Genomic_DNA"/>
</dbReference>
<dbReference type="AlphaFoldDB" id="A0A543ISF2"/>
<evidence type="ECO:0000256" key="1">
    <source>
        <dbReference type="ARBA" id="ARBA00004651"/>
    </source>
</evidence>
<keyword evidence="2" id="KW-1003">Cell membrane</keyword>
<protein>
    <submittedName>
        <fullName evidence="9">Putative MFS family arabinose efflux permease</fullName>
    </submittedName>
</protein>
<evidence type="ECO:0000256" key="2">
    <source>
        <dbReference type="ARBA" id="ARBA00022475"/>
    </source>
</evidence>
<dbReference type="InterPro" id="IPR020846">
    <property type="entry name" value="MFS_dom"/>
</dbReference>
<dbReference type="InterPro" id="IPR036259">
    <property type="entry name" value="MFS_trans_sf"/>
</dbReference>
<dbReference type="SUPFAM" id="SSF103473">
    <property type="entry name" value="MFS general substrate transporter"/>
    <property type="match status" value="1"/>
</dbReference>
<evidence type="ECO:0000256" key="3">
    <source>
        <dbReference type="ARBA" id="ARBA00022692"/>
    </source>
</evidence>
<feature type="transmembrane region" description="Helical" evidence="7">
    <location>
        <begin position="129"/>
        <end position="152"/>
    </location>
</feature>
<sequence>MTRPGLWRRPRYGGADRGRGASRSGTAGASPAWASRRAIVLAVLVGMLYIHPAYLVGAFGVAVRTDLGLDSASLGLTISVFFAVGAAAMPLGGLAADRLGPRRALRLTAALTGACLVAVALFGGSWPGLLVAMAVGGVGSAIGAPLGTLLIVRNVRPAWRPLVFGLERSSLPASTLLAGLAPSLLTLGLPWRLVFLLDAAAVVALLVLRVPDEGGPRPGRGDPAPPRTRLTPVAPLVLLTLAYLLCSAAATALSGLIVDYGARLGMSQSAAGGLLALGSLTIIAVRLALGLGRGRRHGRFTVAGLMVLGAAGFALLIPGDPALVLPGVLIASGAGWGWTSVAALALAETYPAQAGRASGVVQAGGAVGGIAGPLLVGTVAEYASYPAGWALTAACCGGAAFAVLFARAAWNGGAASAGNREIAGQQAFSGDGSGRQAPS</sequence>
<keyword evidence="3 7" id="KW-0812">Transmembrane</keyword>
<dbReference type="GO" id="GO:0022857">
    <property type="term" value="F:transmembrane transporter activity"/>
    <property type="evidence" value="ECO:0007669"/>
    <property type="project" value="InterPro"/>
</dbReference>
<evidence type="ECO:0000256" key="6">
    <source>
        <dbReference type="SAM" id="MobiDB-lite"/>
    </source>
</evidence>
<dbReference type="Pfam" id="PF07690">
    <property type="entry name" value="MFS_1"/>
    <property type="match status" value="1"/>
</dbReference>